<dbReference type="SUPFAM" id="SSF46689">
    <property type="entry name" value="Homeodomain-like"/>
    <property type="match status" value="1"/>
</dbReference>
<dbReference type="Proteomes" id="UP000467193">
    <property type="component" value="Chromosome"/>
</dbReference>
<dbReference type="Gene3D" id="1.10.357.10">
    <property type="entry name" value="Tetracycline Repressor, domain 2"/>
    <property type="match status" value="1"/>
</dbReference>
<evidence type="ECO:0000313" key="4">
    <source>
        <dbReference type="EMBL" id="BBY27089.1"/>
    </source>
</evidence>
<dbReference type="Pfam" id="PF00440">
    <property type="entry name" value="TetR_N"/>
    <property type="match status" value="1"/>
</dbReference>
<feature type="domain" description="HTH tetR-type" evidence="3">
    <location>
        <begin position="27"/>
        <end position="87"/>
    </location>
</feature>
<accession>A0A7I7QL41</accession>
<dbReference type="EMBL" id="AP022588">
    <property type="protein sequence ID" value="BBY27089.1"/>
    <property type="molecule type" value="Genomic_DNA"/>
</dbReference>
<organism evidence="4 5">
    <name type="scientific">Mycolicibacterium sediminis</name>
    <dbReference type="NCBI Taxonomy" id="1286180"/>
    <lineage>
        <taxon>Bacteria</taxon>
        <taxon>Bacillati</taxon>
        <taxon>Actinomycetota</taxon>
        <taxon>Actinomycetes</taxon>
        <taxon>Mycobacteriales</taxon>
        <taxon>Mycobacteriaceae</taxon>
        <taxon>Mycolicibacterium</taxon>
    </lineage>
</organism>
<dbReference type="PROSITE" id="PS50977">
    <property type="entry name" value="HTH_TETR_2"/>
    <property type="match status" value="1"/>
</dbReference>
<protein>
    <submittedName>
        <fullName evidence="4">Putative transcriptional regulator</fullName>
    </submittedName>
</protein>
<evidence type="ECO:0000256" key="1">
    <source>
        <dbReference type="ARBA" id="ARBA00023125"/>
    </source>
</evidence>
<dbReference type="AlphaFoldDB" id="A0A7I7QL41"/>
<reference evidence="4 5" key="1">
    <citation type="journal article" date="2019" name="Emerg. Microbes Infect.">
        <title>Comprehensive subspecies identification of 175 nontuberculous mycobacteria species based on 7547 genomic profiles.</title>
        <authorList>
            <person name="Matsumoto Y."/>
            <person name="Kinjo T."/>
            <person name="Motooka D."/>
            <person name="Nabeya D."/>
            <person name="Jung N."/>
            <person name="Uechi K."/>
            <person name="Horii T."/>
            <person name="Iida T."/>
            <person name="Fujita J."/>
            <person name="Nakamura S."/>
        </authorList>
    </citation>
    <scope>NUCLEOTIDE SEQUENCE [LARGE SCALE GENOMIC DNA]</scope>
    <source>
        <strain evidence="4 5">JCM 17899</strain>
    </source>
</reference>
<feature type="DNA-binding region" description="H-T-H motif" evidence="2">
    <location>
        <begin position="50"/>
        <end position="69"/>
    </location>
</feature>
<proteinExistence type="predicted"/>
<evidence type="ECO:0000313" key="5">
    <source>
        <dbReference type="Proteomes" id="UP000467193"/>
    </source>
</evidence>
<dbReference type="InterPro" id="IPR009057">
    <property type="entry name" value="Homeodomain-like_sf"/>
</dbReference>
<sequence length="226" mass="24938">MSDDGDTLFGVGKERVYSGMTAEQRHQDRRTRLIDAAIELMGERGASNTTVTAVCAKSRVTTRYFYQYFSDRDGLLRAVFEKLEATMRDTLVAAVPKTFATPDELAKAPVRALVAMINDDRRLARILFIESGTEPTLRLLRGEFMVSLADLTTQLSRLHLKIPEAASRVGLLAATMGVGGLFEVFRRWLDGELVFTTDELVEHCAGFLGSLGTYVLENPATGDVVP</sequence>
<keyword evidence="5" id="KW-1185">Reference proteome</keyword>
<keyword evidence="1 2" id="KW-0238">DNA-binding</keyword>
<dbReference type="PRINTS" id="PR00455">
    <property type="entry name" value="HTHTETR"/>
</dbReference>
<dbReference type="GO" id="GO:0003677">
    <property type="term" value="F:DNA binding"/>
    <property type="evidence" value="ECO:0007669"/>
    <property type="project" value="UniProtKB-UniRule"/>
</dbReference>
<dbReference type="InterPro" id="IPR050624">
    <property type="entry name" value="HTH-type_Tx_Regulator"/>
</dbReference>
<name>A0A7I7QL41_9MYCO</name>
<dbReference type="InterPro" id="IPR001647">
    <property type="entry name" value="HTH_TetR"/>
</dbReference>
<dbReference type="KEGG" id="msei:MSEDJ_11850"/>
<dbReference type="PANTHER" id="PTHR43479:SF11">
    <property type="entry name" value="ACREF_ENVCD OPERON REPRESSOR-RELATED"/>
    <property type="match status" value="1"/>
</dbReference>
<gene>
    <name evidence="4" type="ORF">MSEDJ_11850</name>
</gene>
<evidence type="ECO:0000259" key="3">
    <source>
        <dbReference type="PROSITE" id="PS50977"/>
    </source>
</evidence>
<dbReference type="PANTHER" id="PTHR43479">
    <property type="entry name" value="ACREF/ENVCD OPERON REPRESSOR-RELATED"/>
    <property type="match status" value="1"/>
</dbReference>
<evidence type="ECO:0000256" key="2">
    <source>
        <dbReference type="PROSITE-ProRule" id="PRU00335"/>
    </source>
</evidence>